<organism evidence="3 4">
    <name type="scientific">Parapedobacter luteus</name>
    <dbReference type="NCBI Taxonomy" id="623280"/>
    <lineage>
        <taxon>Bacteria</taxon>
        <taxon>Pseudomonadati</taxon>
        <taxon>Bacteroidota</taxon>
        <taxon>Sphingobacteriia</taxon>
        <taxon>Sphingobacteriales</taxon>
        <taxon>Sphingobacteriaceae</taxon>
        <taxon>Parapedobacter</taxon>
    </lineage>
</organism>
<evidence type="ECO:0000256" key="1">
    <source>
        <dbReference type="SAM" id="SignalP"/>
    </source>
</evidence>
<feature type="signal peptide" evidence="1">
    <location>
        <begin position="1"/>
        <end position="17"/>
    </location>
</feature>
<dbReference type="EMBL" id="FUYS01000018">
    <property type="protein sequence ID" value="SKB96858.1"/>
    <property type="molecule type" value="Genomic_DNA"/>
</dbReference>
<dbReference type="AlphaFoldDB" id="A0A1T5FL88"/>
<dbReference type="Gene3D" id="3.30.70.100">
    <property type="match status" value="1"/>
</dbReference>
<accession>A0A1T5FL88</accession>
<dbReference type="SUPFAM" id="SSF54909">
    <property type="entry name" value="Dimeric alpha+beta barrel"/>
    <property type="match status" value="1"/>
</dbReference>
<feature type="domain" description="NIPSNAP" evidence="2">
    <location>
        <begin position="30"/>
        <end position="132"/>
    </location>
</feature>
<keyword evidence="1" id="KW-0732">Signal</keyword>
<protein>
    <submittedName>
        <fullName evidence="3">NIPSNAP protein</fullName>
    </submittedName>
</protein>
<proteinExistence type="predicted"/>
<gene>
    <name evidence="3" type="ORF">SAMN05660226_04060</name>
</gene>
<dbReference type="Proteomes" id="UP000190541">
    <property type="component" value="Unassembled WGS sequence"/>
</dbReference>
<keyword evidence="4" id="KW-1185">Reference proteome</keyword>
<evidence type="ECO:0000313" key="4">
    <source>
        <dbReference type="Proteomes" id="UP000190541"/>
    </source>
</evidence>
<reference evidence="3 4" key="1">
    <citation type="submission" date="2017-02" db="EMBL/GenBank/DDBJ databases">
        <authorList>
            <person name="Peterson S.W."/>
        </authorList>
    </citation>
    <scope>NUCLEOTIDE SEQUENCE [LARGE SCALE GENOMIC DNA]</scope>
    <source>
        <strain evidence="3 4">DSM 22899</strain>
    </source>
</reference>
<evidence type="ECO:0000313" key="3">
    <source>
        <dbReference type="EMBL" id="SKB96858.1"/>
    </source>
</evidence>
<dbReference type="InterPro" id="IPR012577">
    <property type="entry name" value="NIPSNAP"/>
</dbReference>
<dbReference type="OrthoDB" id="9809695at2"/>
<feature type="chain" id="PRO_5010543034" evidence="1">
    <location>
        <begin position="18"/>
        <end position="146"/>
    </location>
</feature>
<dbReference type="STRING" id="623280.SAMN05660226_04060"/>
<dbReference type="RefSeq" id="WP_079718702.1">
    <property type="nucleotide sequence ID" value="NZ_FUYS01000018.1"/>
</dbReference>
<evidence type="ECO:0000259" key="2">
    <source>
        <dbReference type="Pfam" id="PF07978"/>
    </source>
</evidence>
<dbReference type="InterPro" id="IPR011008">
    <property type="entry name" value="Dimeric_a/b-barrel"/>
</dbReference>
<dbReference type="Pfam" id="PF07978">
    <property type="entry name" value="NIPSNAP"/>
    <property type="match status" value="1"/>
</dbReference>
<name>A0A1T5FL88_9SPHI</name>
<sequence>MKALLFLLLFSALVGHAQQRQQVKGNPVHQLRIYEIFEHNKDAFHQRFNDHAQRIMKQYDFHIIAMWETNTNGKLAFVYLLEWPDVQVLQASWDKFMADEEWARIKQETSRLHGQLVGEIQDIRMAAVPYSPLMNFKEIMDTARDK</sequence>